<protein>
    <submittedName>
        <fullName evidence="2">Uncharacterized protein</fullName>
    </submittedName>
</protein>
<feature type="region of interest" description="Disordered" evidence="1">
    <location>
        <begin position="26"/>
        <end position="82"/>
    </location>
</feature>
<evidence type="ECO:0000313" key="3">
    <source>
        <dbReference type="Proteomes" id="UP001499984"/>
    </source>
</evidence>
<dbReference type="Proteomes" id="UP001499984">
    <property type="component" value="Unassembled WGS sequence"/>
</dbReference>
<dbReference type="EMBL" id="BAAAZY010000005">
    <property type="protein sequence ID" value="GAA4044599.1"/>
    <property type="molecule type" value="Genomic_DNA"/>
</dbReference>
<keyword evidence="3" id="KW-1185">Reference proteome</keyword>
<organism evidence="2 3">
    <name type="scientific">Streptomyces shaanxiensis</name>
    <dbReference type="NCBI Taxonomy" id="653357"/>
    <lineage>
        <taxon>Bacteria</taxon>
        <taxon>Bacillati</taxon>
        <taxon>Actinomycetota</taxon>
        <taxon>Actinomycetes</taxon>
        <taxon>Kitasatosporales</taxon>
        <taxon>Streptomycetaceae</taxon>
        <taxon>Streptomyces</taxon>
    </lineage>
</organism>
<proteinExistence type="predicted"/>
<feature type="compositionally biased region" description="Low complexity" evidence="1">
    <location>
        <begin position="33"/>
        <end position="46"/>
    </location>
</feature>
<reference evidence="3" key="1">
    <citation type="journal article" date="2019" name="Int. J. Syst. Evol. Microbiol.">
        <title>The Global Catalogue of Microorganisms (GCM) 10K type strain sequencing project: providing services to taxonomists for standard genome sequencing and annotation.</title>
        <authorList>
            <consortium name="The Broad Institute Genomics Platform"/>
            <consortium name="The Broad Institute Genome Sequencing Center for Infectious Disease"/>
            <person name="Wu L."/>
            <person name="Ma J."/>
        </authorList>
    </citation>
    <scope>NUCLEOTIDE SEQUENCE [LARGE SCALE GENOMIC DNA]</scope>
    <source>
        <strain evidence="3">JCM 16925</strain>
    </source>
</reference>
<evidence type="ECO:0000313" key="2">
    <source>
        <dbReference type="EMBL" id="GAA4044599.1"/>
    </source>
</evidence>
<gene>
    <name evidence="2" type="ORF">GCM10022233_12550</name>
</gene>
<comment type="caution">
    <text evidence="2">The sequence shown here is derived from an EMBL/GenBank/DDBJ whole genome shotgun (WGS) entry which is preliminary data.</text>
</comment>
<sequence>MSRRAKGWLVGGWLVLVVAGWSVTESMNDGIEPTSGPRPGPSSSASLVKCAAPTPTPNKVPTKMPTYTPIPPPAGVEGSDLTDYHVDATPDLVATAIACKAAD</sequence>
<dbReference type="RefSeq" id="WP_345009408.1">
    <property type="nucleotide sequence ID" value="NZ_BAAAZY010000005.1"/>
</dbReference>
<accession>A0ABP7UIX9</accession>
<evidence type="ECO:0000256" key="1">
    <source>
        <dbReference type="SAM" id="MobiDB-lite"/>
    </source>
</evidence>
<name>A0ABP7UIX9_9ACTN</name>